<dbReference type="PANTHER" id="PTHR43591:SF24">
    <property type="entry name" value="2-METHOXY-6-POLYPRENYL-1,4-BENZOQUINOL METHYLASE, MITOCHONDRIAL"/>
    <property type="match status" value="1"/>
</dbReference>
<feature type="domain" description="Methyltransferase" evidence="2">
    <location>
        <begin position="149"/>
        <end position="252"/>
    </location>
</feature>
<evidence type="ECO:0000313" key="3">
    <source>
        <dbReference type="EMBL" id="KAG1315779.1"/>
    </source>
</evidence>
<evidence type="ECO:0000256" key="1">
    <source>
        <dbReference type="SAM" id="MobiDB-lite"/>
    </source>
</evidence>
<dbReference type="EMBL" id="JAANQT010000023">
    <property type="protein sequence ID" value="KAG1315779.1"/>
    <property type="molecule type" value="Genomic_DNA"/>
</dbReference>
<feature type="compositionally biased region" description="Basic and acidic residues" evidence="1">
    <location>
        <begin position="1"/>
        <end position="10"/>
    </location>
</feature>
<dbReference type="Gene3D" id="3.40.50.150">
    <property type="entry name" value="Vaccinia Virus protein VP39"/>
    <property type="match status" value="1"/>
</dbReference>
<sequence>MGNSVSKDESINYPLQKTRSNSKQTESVKFNKLSFNPSIKRLSGKTVSVRPVRHQLVTADHITPLVPLSSVIYPLGSNQDNQSMSSIASDEIEPNTPTISTFTESTHHDMWMYEYGAEKELDRQTRQHYILKQVFQGNIHVKLNEPKKILESACGVGLWSLETAHDYPTCQVIGMNILPSFEKENLSFAKSSINAGQAENICFQQGNLLTTPLSFSNNTFDFIYQRDVATILPFKLWPNLINEFYRITKQGGKIELVEYDLLFKRPGPVLDRINNWYSAAAATIGVRQGYTSHLYEYLQQAGYINIVEQTIDIPIGEWPTDQLQKQYGYLYKEQIKALFKSMKRWWCTEIKVTPEEYDQVCADALPEFEKYNSFCQWKIFTAEKPLDTVI</sequence>
<comment type="caution">
    <text evidence="3">The sequence shown here is derived from an EMBL/GenBank/DDBJ whole genome shotgun (WGS) entry which is preliminary data.</text>
</comment>
<proteinExistence type="predicted"/>
<dbReference type="PANTHER" id="PTHR43591">
    <property type="entry name" value="METHYLTRANSFERASE"/>
    <property type="match status" value="1"/>
</dbReference>
<dbReference type="Pfam" id="PF13649">
    <property type="entry name" value="Methyltransf_25"/>
    <property type="match status" value="1"/>
</dbReference>
<dbReference type="AlphaFoldDB" id="A0A9P6XK30"/>
<evidence type="ECO:0000259" key="2">
    <source>
        <dbReference type="Pfam" id="PF13649"/>
    </source>
</evidence>
<dbReference type="InterPro" id="IPR029063">
    <property type="entry name" value="SAM-dependent_MTases_sf"/>
</dbReference>
<organism evidence="3 4">
    <name type="scientific">Rhizopus oryzae</name>
    <name type="common">Mucormycosis agent</name>
    <name type="synonym">Rhizopus arrhizus var. delemar</name>
    <dbReference type="NCBI Taxonomy" id="64495"/>
    <lineage>
        <taxon>Eukaryota</taxon>
        <taxon>Fungi</taxon>
        <taxon>Fungi incertae sedis</taxon>
        <taxon>Mucoromycota</taxon>
        <taxon>Mucoromycotina</taxon>
        <taxon>Mucoromycetes</taxon>
        <taxon>Mucorales</taxon>
        <taxon>Mucorineae</taxon>
        <taxon>Rhizopodaceae</taxon>
        <taxon>Rhizopus</taxon>
    </lineage>
</organism>
<feature type="region of interest" description="Disordered" evidence="1">
    <location>
        <begin position="1"/>
        <end position="25"/>
    </location>
</feature>
<protein>
    <recommendedName>
        <fullName evidence="2">Methyltransferase domain-containing protein</fullName>
    </recommendedName>
</protein>
<dbReference type="InterPro" id="IPR041698">
    <property type="entry name" value="Methyltransf_25"/>
</dbReference>
<dbReference type="GO" id="GO:0008168">
    <property type="term" value="F:methyltransferase activity"/>
    <property type="evidence" value="ECO:0007669"/>
    <property type="project" value="TreeGrafter"/>
</dbReference>
<name>A0A9P6XK30_RHIOR</name>
<gene>
    <name evidence="3" type="ORF">G6F64_000384</name>
</gene>
<accession>A0A9P6XK30</accession>
<feature type="compositionally biased region" description="Polar residues" evidence="1">
    <location>
        <begin position="13"/>
        <end position="25"/>
    </location>
</feature>
<evidence type="ECO:0000313" key="4">
    <source>
        <dbReference type="Proteomes" id="UP000716291"/>
    </source>
</evidence>
<dbReference type="Proteomes" id="UP000716291">
    <property type="component" value="Unassembled WGS sequence"/>
</dbReference>
<keyword evidence="4" id="KW-1185">Reference proteome</keyword>
<dbReference type="SUPFAM" id="SSF53335">
    <property type="entry name" value="S-adenosyl-L-methionine-dependent methyltransferases"/>
    <property type="match status" value="1"/>
</dbReference>
<dbReference type="OrthoDB" id="2013972at2759"/>
<reference evidence="3" key="1">
    <citation type="journal article" date="2020" name="Microb. Genom.">
        <title>Genetic diversity of clinical and environmental Mucorales isolates obtained from an investigation of mucormycosis cases among solid organ transplant recipients.</title>
        <authorList>
            <person name="Nguyen M.H."/>
            <person name="Kaul D."/>
            <person name="Muto C."/>
            <person name="Cheng S.J."/>
            <person name="Richter R.A."/>
            <person name="Bruno V.M."/>
            <person name="Liu G."/>
            <person name="Beyhan S."/>
            <person name="Sundermann A.J."/>
            <person name="Mounaud S."/>
            <person name="Pasculle A.W."/>
            <person name="Nierman W.C."/>
            <person name="Driscoll E."/>
            <person name="Cumbie R."/>
            <person name="Clancy C.J."/>
            <person name="Dupont C.L."/>
        </authorList>
    </citation>
    <scope>NUCLEOTIDE SEQUENCE</scope>
    <source>
        <strain evidence="3">GL11</strain>
    </source>
</reference>